<proteinExistence type="predicted"/>
<reference evidence="2 3" key="1">
    <citation type="submission" date="2019-07" db="EMBL/GenBank/DDBJ databases">
        <title>Whole genome shotgun sequence of Reyranella soli NBRC 108950.</title>
        <authorList>
            <person name="Hosoyama A."/>
            <person name="Uohara A."/>
            <person name="Ohji S."/>
            <person name="Ichikawa N."/>
        </authorList>
    </citation>
    <scope>NUCLEOTIDE SEQUENCE [LARGE SCALE GENOMIC DNA]</scope>
    <source>
        <strain evidence="2 3">NBRC 108950</strain>
    </source>
</reference>
<dbReference type="SMART" id="SM00044">
    <property type="entry name" value="CYCc"/>
    <property type="match status" value="1"/>
</dbReference>
<dbReference type="PANTHER" id="PTHR43081">
    <property type="entry name" value="ADENYLATE CYCLASE, TERMINAL-DIFFERENTIATION SPECIFIC-RELATED"/>
    <property type="match status" value="1"/>
</dbReference>
<dbReference type="GO" id="GO:0035556">
    <property type="term" value="P:intracellular signal transduction"/>
    <property type="evidence" value="ECO:0007669"/>
    <property type="project" value="InterPro"/>
</dbReference>
<evidence type="ECO:0000259" key="1">
    <source>
        <dbReference type="PROSITE" id="PS50125"/>
    </source>
</evidence>
<name>A0A512NPX2_9HYPH</name>
<dbReference type="Gene3D" id="3.30.70.1230">
    <property type="entry name" value="Nucleotide cyclase"/>
    <property type="match status" value="1"/>
</dbReference>
<gene>
    <name evidence="2" type="ORF">RSO01_81670</name>
</gene>
<dbReference type="EMBL" id="BKAJ01000194">
    <property type="protein sequence ID" value="GEP61001.1"/>
    <property type="molecule type" value="Genomic_DNA"/>
</dbReference>
<dbReference type="InterPro" id="IPR029787">
    <property type="entry name" value="Nucleotide_cyclase"/>
</dbReference>
<dbReference type="GO" id="GO:0009190">
    <property type="term" value="P:cyclic nucleotide biosynthetic process"/>
    <property type="evidence" value="ECO:0007669"/>
    <property type="project" value="InterPro"/>
</dbReference>
<dbReference type="CDD" id="cd07302">
    <property type="entry name" value="CHD"/>
    <property type="match status" value="1"/>
</dbReference>
<organism evidence="2 3">
    <name type="scientific">Reyranella soli</name>
    <dbReference type="NCBI Taxonomy" id="1230389"/>
    <lineage>
        <taxon>Bacteria</taxon>
        <taxon>Pseudomonadati</taxon>
        <taxon>Pseudomonadota</taxon>
        <taxon>Alphaproteobacteria</taxon>
        <taxon>Hyphomicrobiales</taxon>
        <taxon>Reyranellaceae</taxon>
        <taxon>Reyranella</taxon>
    </lineage>
</organism>
<dbReference type="InterPro" id="IPR050697">
    <property type="entry name" value="Adenylyl/Guanylyl_Cyclase_3/4"/>
</dbReference>
<sequence length="219" mass="23541">MSHRTAFTMPPASDRSNLLYGWPQMEPAFGVVLFADIVGFTTLSEEIDPAEVFALLSGFHREMAKQIAGHGATLDDYVGDGAVAMWIAADPEVSLLQDAISCGFAMRAAMESWNRERPAALPAARIGVGMHAGPLVVGATGLPGRSKLGAFGDTVNVANRIERMTRTLGTDLVVSDDLFRMLAAEEPADERLCSFPHVLTARLPGRGRPIRLRPALAVR</sequence>
<protein>
    <recommendedName>
        <fullName evidence="1">Guanylate cyclase domain-containing protein</fullName>
    </recommendedName>
</protein>
<dbReference type="PROSITE" id="PS50125">
    <property type="entry name" value="GUANYLATE_CYCLASE_2"/>
    <property type="match status" value="1"/>
</dbReference>
<dbReference type="Proteomes" id="UP000321058">
    <property type="component" value="Unassembled WGS sequence"/>
</dbReference>
<dbReference type="SUPFAM" id="SSF55073">
    <property type="entry name" value="Nucleotide cyclase"/>
    <property type="match status" value="1"/>
</dbReference>
<comment type="caution">
    <text evidence="2">The sequence shown here is derived from an EMBL/GenBank/DDBJ whole genome shotgun (WGS) entry which is preliminary data.</text>
</comment>
<keyword evidence="3" id="KW-1185">Reference proteome</keyword>
<dbReference type="Pfam" id="PF00211">
    <property type="entry name" value="Guanylate_cyc"/>
    <property type="match status" value="1"/>
</dbReference>
<dbReference type="PANTHER" id="PTHR43081:SF1">
    <property type="entry name" value="ADENYLATE CYCLASE, TERMINAL-DIFFERENTIATION SPECIFIC"/>
    <property type="match status" value="1"/>
</dbReference>
<dbReference type="InterPro" id="IPR001054">
    <property type="entry name" value="A/G_cyclase"/>
</dbReference>
<feature type="domain" description="Guanylate cyclase" evidence="1">
    <location>
        <begin position="31"/>
        <end position="162"/>
    </location>
</feature>
<evidence type="ECO:0000313" key="2">
    <source>
        <dbReference type="EMBL" id="GEP61001.1"/>
    </source>
</evidence>
<evidence type="ECO:0000313" key="3">
    <source>
        <dbReference type="Proteomes" id="UP000321058"/>
    </source>
</evidence>
<accession>A0A512NPX2</accession>
<dbReference type="RefSeq" id="WP_170303738.1">
    <property type="nucleotide sequence ID" value="NZ_BKAJ01000194.1"/>
</dbReference>
<dbReference type="GO" id="GO:0004016">
    <property type="term" value="F:adenylate cyclase activity"/>
    <property type="evidence" value="ECO:0007669"/>
    <property type="project" value="UniProtKB-ARBA"/>
</dbReference>
<dbReference type="AlphaFoldDB" id="A0A512NPX2"/>